<sequence length="152" mass="16764">MDLIDNIIATPLENKDYLSHVSCPVTAAHEKSIPVIHITIDFRRNYPEVPRMNSFWASSRRPRLSLDEIAVSRKLISAFGSSDLEALRGSMGIRNLVMAGVATNGVVLSTVRETMDKDHGITVLEDLCMDSDEEVHRVLNSKGFPVSGAVTK</sequence>
<dbReference type="GO" id="GO:0016787">
    <property type="term" value="F:hydrolase activity"/>
    <property type="evidence" value="ECO:0007669"/>
    <property type="project" value="UniProtKB-KW"/>
</dbReference>
<feature type="domain" description="Isochorismatase-like" evidence="3">
    <location>
        <begin position="13"/>
        <end position="137"/>
    </location>
</feature>
<name>A0AAV9T4A5_9PEZI</name>
<dbReference type="SUPFAM" id="SSF52499">
    <property type="entry name" value="Isochorismatase-like hydrolases"/>
    <property type="match status" value="1"/>
</dbReference>
<evidence type="ECO:0000313" key="4">
    <source>
        <dbReference type="EMBL" id="KAK6213356.1"/>
    </source>
</evidence>
<keyword evidence="2 4" id="KW-0378">Hydrolase</keyword>
<proteinExistence type="inferred from homology"/>
<evidence type="ECO:0000259" key="3">
    <source>
        <dbReference type="Pfam" id="PF00857"/>
    </source>
</evidence>
<dbReference type="PANTHER" id="PTHR43540">
    <property type="entry name" value="PEROXYUREIDOACRYLATE/UREIDOACRYLATE AMIDOHYDROLASE-RELATED"/>
    <property type="match status" value="1"/>
</dbReference>
<comment type="caution">
    <text evidence="4">The sequence shown here is derived from an EMBL/GenBank/DDBJ whole genome shotgun (WGS) entry which is preliminary data.</text>
</comment>
<reference evidence="4 5" key="1">
    <citation type="submission" date="2023-04" db="EMBL/GenBank/DDBJ databases">
        <title>Colletotrichum tabacum stain YC1 causing leaf anthracnose on Nicotiana tabacum(L.) cv.</title>
        <authorList>
            <person name="Ji Z."/>
            <person name="Wang M."/>
            <person name="Zhang J."/>
            <person name="Wang N."/>
            <person name="Zhou Z."/>
        </authorList>
    </citation>
    <scope>NUCLEOTIDE SEQUENCE [LARGE SCALE GENOMIC DNA]</scope>
    <source>
        <strain evidence="4 5">YC1</strain>
    </source>
</reference>
<dbReference type="Gene3D" id="3.40.50.850">
    <property type="entry name" value="Isochorismatase-like"/>
    <property type="match status" value="1"/>
</dbReference>
<dbReference type="PANTHER" id="PTHR43540:SF1">
    <property type="entry name" value="ISOCHORISMATASE HYDROLASE"/>
    <property type="match status" value="1"/>
</dbReference>
<comment type="similarity">
    <text evidence="1">Belongs to the isochorismatase family.</text>
</comment>
<evidence type="ECO:0000256" key="2">
    <source>
        <dbReference type="ARBA" id="ARBA00022801"/>
    </source>
</evidence>
<dbReference type="AlphaFoldDB" id="A0AAV9T4A5"/>
<dbReference type="Pfam" id="PF00857">
    <property type="entry name" value="Isochorismatase"/>
    <property type="match status" value="1"/>
</dbReference>
<keyword evidence="5" id="KW-1185">Reference proteome</keyword>
<evidence type="ECO:0000313" key="5">
    <source>
        <dbReference type="Proteomes" id="UP001327957"/>
    </source>
</evidence>
<dbReference type="InterPro" id="IPR050272">
    <property type="entry name" value="Isochorismatase-like_hydrls"/>
</dbReference>
<dbReference type="Proteomes" id="UP001327957">
    <property type="component" value="Unassembled WGS sequence"/>
</dbReference>
<organism evidence="4 5">
    <name type="scientific">Colletotrichum tabaci</name>
    <dbReference type="NCBI Taxonomy" id="1209068"/>
    <lineage>
        <taxon>Eukaryota</taxon>
        <taxon>Fungi</taxon>
        <taxon>Dikarya</taxon>
        <taxon>Ascomycota</taxon>
        <taxon>Pezizomycotina</taxon>
        <taxon>Sordariomycetes</taxon>
        <taxon>Hypocreomycetidae</taxon>
        <taxon>Glomerellales</taxon>
        <taxon>Glomerellaceae</taxon>
        <taxon>Colletotrichum</taxon>
        <taxon>Colletotrichum destructivum species complex</taxon>
    </lineage>
</organism>
<dbReference type="InterPro" id="IPR000868">
    <property type="entry name" value="Isochorismatase-like_dom"/>
</dbReference>
<dbReference type="InterPro" id="IPR036380">
    <property type="entry name" value="Isochorismatase-like_sf"/>
</dbReference>
<evidence type="ECO:0000256" key="1">
    <source>
        <dbReference type="ARBA" id="ARBA00006336"/>
    </source>
</evidence>
<gene>
    <name evidence="4" type="ORF">QIS74_09358</name>
</gene>
<protein>
    <submittedName>
        <fullName evidence="4">Isochorismatase hydrolase</fullName>
    </submittedName>
</protein>
<accession>A0AAV9T4A5</accession>
<dbReference type="EMBL" id="JASAOK010000044">
    <property type="protein sequence ID" value="KAK6213356.1"/>
    <property type="molecule type" value="Genomic_DNA"/>
</dbReference>